<dbReference type="Pfam" id="PF00662">
    <property type="entry name" value="Proton_antipo_N"/>
    <property type="match status" value="1"/>
</dbReference>
<evidence type="ECO:0000256" key="8">
    <source>
        <dbReference type="ARBA" id="ARBA00022967"/>
    </source>
</evidence>
<feature type="transmembrane region" description="Helical" evidence="16">
    <location>
        <begin position="236"/>
        <end position="254"/>
    </location>
</feature>
<feature type="transmembrane region" description="Helical" evidence="16">
    <location>
        <begin position="359"/>
        <end position="377"/>
    </location>
</feature>
<evidence type="ECO:0000256" key="3">
    <source>
        <dbReference type="ARBA" id="ARBA00021096"/>
    </source>
</evidence>
<feature type="transmembrane region" description="Helical" evidence="16">
    <location>
        <begin position="442"/>
        <end position="461"/>
    </location>
</feature>
<evidence type="ECO:0000259" key="19">
    <source>
        <dbReference type="Pfam" id="PF00662"/>
    </source>
</evidence>
<keyword evidence="17" id="KW-0732">Signal</keyword>
<feature type="domain" description="NADH dehydrogenase subunit 5 C-terminal" evidence="20">
    <location>
        <begin position="413"/>
        <end position="589"/>
    </location>
</feature>
<dbReference type="InterPro" id="IPR001750">
    <property type="entry name" value="ND/Mrp_TM"/>
</dbReference>
<evidence type="ECO:0000256" key="13">
    <source>
        <dbReference type="ARBA" id="ARBA00023128"/>
    </source>
</evidence>
<feature type="domain" description="NADH-Ubiquinone oxidoreductase (complex I) chain 5 N-terminal" evidence="19">
    <location>
        <begin position="67"/>
        <end position="109"/>
    </location>
</feature>
<evidence type="ECO:0000256" key="10">
    <source>
        <dbReference type="ARBA" id="ARBA00022989"/>
    </source>
</evidence>
<dbReference type="PANTHER" id="PTHR42829">
    <property type="entry name" value="NADH-UBIQUINONE OXIDOREDUCTASE CHAIN 5"/>
    <property type="match status" value="1"/>
</dbReference>
<comment type="catalytic activity">
    <reaction evidence="15 16">
        <text>a ubiquinone + NADH + 5 H(+)(in) = a ubiquinol + NAD(+) + 4 H(+)(out)</text>
        <dbReference type="Rhea" id="RHEA:29091"/>
        <dbReference type="Rhea" id="RHEA-COMP:9565"/>
        <dbReference type="Rhea" id="RHEA-COMP:9566"/>
        <dbReference type="ChEBI" id="CHEBI:15378"/>
        <dbReference type="ChEBI" id="CHEBI:16389"/>
        <dbReference type="ChEBI" id="CHEBI:17976"/>
        <dbReference type="ChEBI" id="CHEBI:57540"/>
        <dbReference type="ChEBI" id="CHEBI:57945"/>
        <dbReference type="EC" id="7.1.1.2"/>
    </reaction>
</comment>
<proteinExistence type="inferred from homology"/>
<evidence type="ECO:0000259" key="20">
    <source>
        <dbReference type="Pfam" id="PF06455"/>
    </source>
</evidence>
<organism evidence="21">
    <name type="scientific">Pseudoleptodeira latifasciata</name>
    <name type="common">False cat-eyed snake</name>
    <dbReference type="NCBI Taxonomy" id="427734"/>
    <lineage>
        <taxon>Eukaryota</taxon>
        <taxon>Metazoa</taxon>
        <taxon>Chordata</taxon>
        <taxon>Craniata</taxon>
        <taxon>Vertebrata</taxon>
        <taxon>Euteleostomi</taxon>
        <taxon>Lepidosauria</taxon>
        <taxon>Squamata</taxon>
        <taxon>Bifurcata</taxon>
        <taxon>Unidentata</taxon>
        <taxon>Episquamata</taxon>
        <taxon>Toxicofera</taxon>
        <taxon>Serpentes</taxon>
        <taxon>Colubroidea</taxon>
        <taxon>Dipsadidae</taxon>
        <taxon>Pseudoleptodeira</taxon>
    </lineage>
</organism>
<feature type="signal peptide" evidence="17">
    <location>
        <begin position="1"/>
        <end position="22"/>
    </location>
</feature>
<evidence type="ECO:0000256" key="11">
    <source>
        <dbReference type="ARBA" id="ARBA00023027"/>
    </source>
</evidence>
<evidence type="ECO:0000256" key="6">
    <source>
        <dbReference type="ARBA" id="ARBA00022692"/>
    </source>
</evidence>
<keyword evidence="12 16" id="KW-0830">Ubiquinone</keyword>
<dbReference type="EC" id="7.1.1.2" evidence="2 16"/>
<dbReference type="PRINTS" id="PR01434">
    <property type="entry name" value="NADHDHGNASE5"/>
</dbReference>
<keyword evidence="13 16" id="KW-0496">Mitochondrion</keyword>
<comment type="similarity">
    <text evidence="16">Belongs to the complex I subunit 5 family.</text>
</comment>
<feature type="transmembrane region" description="Helical" evidence="16">
    <location>
        <begin position="266"/>
        <end position="286"/>
    </location>
</feature>
<dbReference type="GO" id="GO:0008137">
    <property type="term" value="F:NADH dehydrogenase (ubiquinone) activity"/>
    <property type="evidence" value="ECO:0007669"/>
    <property type="project" value="UniProtKB-EC"/>
</dbReference>
<keyword evidence="10 16" id="KW-1133">Transmembrane helix</keyword>
<evidence type="ECO:0000256" key="4">
    <source>
        <dbReference type="ARBA" id="ARBA00022448"/>
    </source>
</evidence>
<keyword evidence="9" id="KW-0249">Electron transport</keyword>
<evidence type="ECO:0000256" key="12">
    <source>
        <dbReference type="ARBA" id="ARBA00023075"/>
    </source>
</evidence>
<reference evidence="21" key="1">
    <citation type="journal article" date="2009" name="Mol. Phylogenet. Evol.">
        <title>Vicariance and dispersal form a ring distribution in nightsnakes around the Gulf of California.</title>
        <authorList>
            <person name="Mulcahy D.G."/>
            <person name="Macey J.R."/>
        </authorList>
    </citation>
    <scope>NUCLEOTIDE SEQUENCE</scope>
</reference>
<accession>C5H4U9</accession>
<dbReference type="RefSeq" id="YP_003540757.1">
    <property type="nucleotide sequence ID" value="NC_013981.1"/>
</dbReference>
<keyword evidence="6 16" id="KW-0812">Transmembrane</keyword>
<keyword evidence="14 16" id="KW-0472">Membrane</keyword>
<dbReference type="InterPro" id="IPR018393">
    <property type="entry name" value="NADHpl_OxRdtase_5_subgr"/>
</dbReference>
<evidence type="ECO:0000256" key="9">
    <source>
        <dbReference type="ARBA" id="ARBA00022982"/>
    </source>
</evidence>
<dbReference type="Pfam" id="PF06455">
    <property type="entry name" value="NADH5_C"/>
    <property type="match status" value="1"/>
</dbReference>
<name>C5H4U9_PSEUZ</name>
<feature type="transmembrane region" description="Helical" evidence="16">
    <location>
        <begin position="133"/>
        <end position="152"/>
    </location>
</feature>
<geneLocation type="mitochondrion" evidence="21"/>
<feature type="domain" description="NADH:quinone oxidoreductase/Mrp antiporter transmembrane" evidence="18">
    <location>
        <begin position="126"/>
        <end position="409"/>
    </location>
</feature>
<evidence type="ECO:0000256" key="14">
    <source>
        <dbReference type="ARBA" id="ARBA00023136"/>
    </source>
</evidence>
<feature type="chain" id="PRO_5002950858" description="NADH-ubiquinone oxidoreductase chain 5" evidence="17">
    <location>
        <begin position="23"/>
        <end position="591"/>
    </location>
</feature>
<evidence type="ECO:0000256" key="2">
    <source>
        <dbReference type="ARBA" id="ARBA00012944"/>
    </source>
</evidence>
<dbReference type="GO" id="GO:0015990">
    <property type="term" value="P:electron transport coupled proton transport"/>
    <property type="evidence" value="ECO:0007669"/>
    <property type="project" value="TreeGrafter"/>
</dbReference>
<comment type="function">
    <text evidence="16">Core subunit of the mitochondrial membrane respiratory chain NADH dehydrogenase (Complex I) which catalyzes electron transfer from NADH through the respiratory chain, using ubiquinone as an electron acceptor. Essential for the catalytic activity and assembly of complex I.</text>
</comment>
<evidence type="ECO:0000256" key="17">
    <source>
        <dbReference type="SAM" id="SignalP"/>
    </source>
</evidence>
<dbReference type="NCBIfam" id="TIGR01974">
    <property type="entry name" value="NDH_I_L"/>
    <property type="match status" value="1"/>
</dbReference>
<dbReference type="InterPro" id="IPR010934">
    <property type="entry name" value="NADH_DH_su5_C"/>
</dbReference>
<dbReference type="GO" id="GO:0003954">
    <property type="term" value="F:NADH dehydrogenase activity"/>
    <property type="evidence" value="ECO:0007669"/>
    <property type="project" value="TreeGrafter"/>
</dbReference>
<dbReference type="InterPro" id="IPR001516">
    <property type="entry name" value="Proton_antipo_N"/>
</dbReference>
<gene>
    <name evidence="21" type="primary">ND5</name>
</gene>
<sequence length="591" mass="66001">MNLMTPTITLAIILSLLMTTLQTPMHHTKNNLMLLFIISLIPVNSLLKNNNELTLTLSPLIITPTENINLSITLDTASLLFLPIALFITWSITEFSLWYMNTDPYNNKFIKYLLIFLIAMLVIITANNMYQLFIGWEGVGIMSFLLIGWWSGRQDANTAALQAIIYNRIGDIGLIMTTLWLMSSTSINMQELMMQHETMNTAPAAGLLAAAMGKSAQFGLHPWLPSAMEGPTPVSALLHSSTMVVAGVFLLIRLNPILQSNKTTLTITLIIGAMTTMFAAAAATTYMDIKKIIALSTTSQLGLMMTMIGLNQPNLALLHMITHAFFKALLFLCSGSFIHNLNNEQDMRKMGGLLKTLPMTSSFLIIASLSLMGMPFLSGFYSKDTIIETMTNSHTNSWTLTMTLIATILSAYYSTQIILSTLTGYPRTNHNMNNETKNITNPLSRLMVMSIMLGMLTKISSLQTTTTITMPKMIKLTALSATLMGMMLSKDFYQINSLLKPQKLNTLTLFFNQLAFYNIPHRMMTMNTMKMSQQISTELMDLWMLENLGPKGLSNSIMPMIHLSTQQKNMIKNYLTTFTMTTMITTMLILI</sequence>
<dbReference type="CTD" id="4540"/>
<keyword evidence="5" id="KW-0679">Respiratory chain</keyword>
<comment type="subcellular location">
    <subcellularLocation>
        <location evidence="1">Mitochondrion inner membrane</location>
        <topology evidence="1">Multi-pass membrane protein</topology>
    </subcellularLocation>
</comment>
<dbReference type="Pfam" id="PF00361">
    <property type="entry name" value="Proton_antipo_M"/>
    <property type="match status" value="1"/>
</dbReference>
<dbReference type="GO" id="GO:0042773">
    <property type="term" value="P:ATP synthesis coupled electron transport"/>
    <property type="evidence" value="ECO:0007669"/>
    <property type="project" value="InterPro"/>
</dbReference>
<keyword evidence="8" id="KW-1278">Translocase</keyword>
<keyword evidence="7" id="KW-0999">Mitochondrion inner membrane</keyword>
<evidence type="ECO:0000256" key="15">
    <source>
        <dbReference type="ARBA" id="ARBA00049551"/>
    </source>
</evidence>
<feature type="transmembrane region" description="Helical" evidence="16">
    <location>
        <begin position="398"/>
        <end position="422"/>
    </location>
</feature>
<evidence type="ECO:0000256" key="1">
    <source>
        <dbReference type="ARBA" id="ARBA00004448"/>
    </source>
</evidence>
<feature type="transmembrane region" description="Helical" evidence="16">
    <location>
        <begin position="109"/>
        <end position="126"/>
    </location>
</feature>
<dbReference type="AlphaFoldDB" id="C5H4U9"/>
<evidence type="ECO:0000256" key="7">
    <source>
        <dbReference type="ARBA" id="ARBA00022792"/>
    </source>
</evidence>
<feature type="transmembrane region" description="Helical" evidence="16">
    <location>
        <begin position="317"/>
        <end position="339"/>
    </location>
</feature>
<evidence type="ECO:0000259" key="18">
    <source>
        <dbReference type="Pfam" id="PF00361"/>
    </source>
</evidence>
<feature type="transmembrane region" description="Helical" evidence="16">
    <location>
        <begin position="68"/>
        <end position="89"/>
    </location>
</feature>
<dbReference type="GeneID" id="8890092"/>
<keyword evidence="11 16" id="KW-0520">NAD</keyword>
<protein>
    <recommendedName>
        <fullName evidence="3 16">NADH-ubiquinone oxidoreductase chain 5</fullName>
        <ecNumber evidence="2 16">7.1.1.2</ecNumber>
    </recommendedName>
</protein>
<evidence type="ECO:0000256" key="16">
    <source>
        <dbReference type="RuleBase" id="RU003404"/>
    </source>
</evidence>
<dbReference type="EMBL" id="EU728579">
    <property type="protein sequence ID" value="ACD77326.1"/>
    <property type="molecule type" value="Genomic_DNA"/>
</dbReference>
<evidence type="ECO:0000313" key="21">
    <source>
        <dbReference type="EMBL" id="ACD77326.1"/>
    </source>
</evidence>
<keyword evidence="4 16" id="KW-0813">Transport</keyword>
<dbReference type="GO" id="GO:0005743">
    <property type="term" value="C:mitochondrial inner membrane"/>
    <property type="evidence" value="ECO:0007669"/>
    <property type="project" value="UniProtKB-SubCell"/>
</dbReference>
<dbReference type="InterPro" id="IPR003945">
    <property type="entry name" value="NU5C-like"/>
</dbReference>
<dbReference type="PANTHER" id="PTHR42829:SF2">
    <property type="entry name" value="NADH-UBIQUINONE OXIDOREDUCTASE CHAIN 5"/>
    <property type="match status" value="1"/>
</dbReference>
<feature type="transmembrane region" description="Helical" evidence="16">
    <location>
        <begin position="164"/>
        <end position="183"/>
    </location>
</feature>
<evidence type="ECO:0000256" key="5">
    <source>
        <dbReference type="ARBA" id="ARBA00022660"/>
    </source>
</evidence>